<organism evidence="1 2">
    <name type="scientific">Candidatus Yanofskybacteria bacterium RIFCSPLOWO2_01_FULL_42_49</name>
    <dbReference type="NCBI Taxonomy" id="1802694"/>
    <lineage>
        <taxon>Bacteria</taxon>
        <taxon>Candidatus Yanofskyibacteriota</taxon>
    </lineage>
</organism>
<name>A0A1F8GA31_9BACT</name>
<comment type="caution">
    <text evidence="1">The sequence shown here is derived from an EMBL/GenBank/DDBJ whole genome shotgun (WGS) entry which is preliminary data.</text>
</comment>
<dbReference type="AlphaFoldDB" id="A0A1F8GA31"/>
<proteinExistence type="predicted"/>
<gene>
    <name evidence="1" type="ORF">A2918_02490</name>
</gene>
<protein>
    <submittedName>
        <fullName evidence="1">Uncharacterized protein</fullName>
    </submittedName>
</protein>
<dbReference type="STRING" id="1802694.A2918_02490"/>
<accession>A0A1F8GA31</accession>
<dbReference type="Proteomes" id="UP000178227">
    <property type="component" value="Unassembled WGS sequence"/>
</dbReference>
<dbReference type="EMBL" id="MGKI01000013">
    <property type="protein sequence ID" value="OGN22232.1"/>
    <property type="molecule type" value="Genomic_DNA"/>
</dbReference>
<evidence type="ECO:0000313" key="1">
    <source>
        <dbReference type="EMBL" id="OGN22232.1"/>
    </source>
</evidence>
<reference evidence="1 2" key="1">
    <citation type="journal article" date="2016" name="Nat. Commun.">
        <title>Thousands of microbial genomes shed light on interconnected biogeochemical processes in an aquifer system.</title>
        <authorList>
            <person name="Anantharaman K."/>
            <person name="Brown C.T."/>
            <person name="Hug L.A."/>
            <person name="Sharon I."/>
            <person name="Castelle C.J."/>
            <person name="Probst A.J."/>
            <person name="Thomas B.C."/>
            <person name="Singh A."/>
            <person name="Wilkins M.J."/>
            <person name="Karaoz U."/>
            <person name="Brodie E.L."/>
            <person name="Williams K.H."/>
            <person name="Hubbard S.S."/>
            <person name="Banfield J.F."/>
        </authorList>
    </citation>
    <scope>NUCLEOTIDE SEQUENCE [LARGE SCALE GENOMIC DNA]</scope>
</reference>
<evidence type="ECO:0000313" key="2">
    <source>
        <dbReference type="Proteomes" id="UP000178227"/>
    </source>
</evidence>
<sequence>MVNLTVDPDKDKPKISKLPTFYREHFPGLRTHHLIPRSRGGSTSYFVLFPWTEKSHDAWHQLFFNMTIREVWDRLDEIHAAIYSDSEKVIPFWIEACTLFRAGFRRMKIFEEQKTSILSSPVSTVKLQGLWRACFKSEKLVDARTLILYMAMFMIFGSRMADFDSIIETDTQVLLSKISEMKDYRRWAMSICLNYGINTVFSRVNEFNSSSP</sequence>